<reference evidence="6 7" key="1">
    <citation type="submission" date="2015-01" db="EMBL/GenBank/DDBJ databases">
        <title>Evolution of Trichinella species and genotypes.</title>
        <authorList>
            <person name="Korhonen P.K."/>
            <person name="Edoardo P."/>
            <person name="Giuseppe L.R."/>
            <person name="Gasser R.B."/>
        </authorList>
    </citation>
    <scope>NUCLEOTIDE SEQUENCE [LARGE SCALE GENOMIC DNA]</scope>
    <source>
        <strain evidence="6">ISS3</strain>
    </source>
</reference>
<dbReference type="SMART" id="SM00479">
    <property type="entry name" value="EXOIII"/>
    <property type="match status" value="1"/>
</dbReference>
<keyword evidence="2" id="KW-0378">Hydrolase</keyword>
<dbReference type="Gene3D" id="3.30.420.10">
    <property type="entry name" value="Ribonuclease H-like superfamily/Ribonuclease H"/>
    <property type="match status" value="1"/>
</dbReference>
<dbReference type="Pfam" id="PF00929">
    <property type="entry name" value="RNase_T"/>
    <property type="match status" value="1"/>
</dbReference>
<dbReference type="GO" id="GO:0004527">
    <property type="term" value="F:exonuclease activity"/>
    <property type="evidence" value="ECO:0007669"/>
    <property type="project" value="UniProtKB-KW"/>
</dbReference>
<accession>A0A0V1B1A9</accession>
<gene>
    <name evidence="6" type="primary">SPAC637.09</name>
    <name evidence="6" type="ORF">T01_8514</name>
</gene>
<keyword evidence="3 6" id="KW-0269">Exonuclease</keyword>
<evidence type="ECO:0000313" key="6">
    <source>
        <dbReference type="EMBL" id="KRY30827.1"/>
    </source>
</evidence>
<dbReference type="GO" id="GO:0005634">
    <property type="term" value="C:nucleus"/>
    <property type="evidence" value="ECO:0007669"/>
    <property type="project" value="TreeGrafter"/>
</dbReference>
<name>A0A0V1B1A9_TRISP</name>
<dbReference type="Proteomes" id="UP000054776">
    <property type="component" value="Unassembled WGS sequence"/>
</dbReference>
<dbReference type="FunCoup" id="A0A0V1B1A9">
    <property type="interactions" value="171"/>
</dbReference>
<dbReference type="PANTHER" id="PTHR12801:SF82">
    <property type="entry name" value="RNA EXONUCLEASE 5"/>
    <property type="match status" value="1"/>
</dbReference>
<feature type="signal peptide" evidence="4">
    <location>
        <begin position="1"/>
        <end position="23"/>
    </location>
</feature>
<keyword evidence="7" id="KW-1185">Reference proteome</keyword>
<dbReference type="AlphaFoldDB" id="A0A0V1B1A9"/>
<evidence type="ECO:0000259" key="5">
    <source>
        <dbReference type="SMART" id="SM00479"/>
    </source>
</evidence>
<evidence type="ECO:0000256" key="1">
    <source>
        <dbReference type="ARBA" id="ARBA00022722"/>
    </source>
</evidence>
<dbReference type="PANTHER" id="PTHR12801">
    <property type="entry name" value="RNA EXONUCLEASE REXO1 / RECO3 FAMILY MEMBER-RELATED"/>
    <property type="match status" value="1"/>
</dbReference>
<feature type="domain" description="Exonuclease" evidence="5">
    <location>
        <begin position="197"/>
        <end position="357"/>
    </location>
</feature>
<dbReference type="InterPro" id="IPR034922">
    <property type="entry name" value="REX1-like_exo"/>
</dbReference>
<protein>
    <submittedName>
        <fullName evidence="6">Putative exonuclease-like protein</fullName>
    </submittedName>
</protein>
<dbReference type="STRING" id="6334.A0A0V1B1A9"/>
<dbReference type="OrthoDB" id="3996471at2759"/>
<organism evidence="6 7">
    <name type="scientific">Trichinella spiralis</name>
    <name type="common">Trichina worm</name>
    <dbReference type="NCBI Taxonomy" id="6334"/>
    <lineage>
        <taxon>Eukaryota</taxon>
        <taxon>Metazoa</taxon>
        <taxon>Ecdysozoa</taxon>
        <taxon>Nematoda</taxon>
        <taxon>Enoplea</taxon>
        <taxon>Dorylaimia</taxon>
        <taxon>Trichinellida</taxon>
        <taxon>Trichinellidae</taxon>
        <taxon>Trichinella</taxon>
    </lineage>
</organism>
<evidence type="ECO:0000256" key="2">
    <source>
        <dbReference type="ARBA" id="ARBA00022801"/>
    </source>
</evidence>
<sequence length="607" mass="70656">MFSVLLDRFYFIRLHLFSVFVMSFEISQYSDNQEYQHRKELFYLKISKDMRNLKVRVNDIFQFIQHALYGQAVTVRPLFASLSSWQLLRYYVLILIQSSEKRNFFQYKWSILNRGKFYVYSAHFEGAHQFWKNILRMPYKMYGPITPPFGDPGCKVPLVLTLEEMISLNYTVPRASIDENSMQFSLPFYTALSERSPVFAIDCEMVKVGPDSHALSRLSIVNENYEVLLDVLVKPDKQITDYVTKYSGMTPQLLEGVTLRLEDVQHYLRKILPPNAILVGHSINYDMDALGLYHPYLVDIGFALNLNENSALRTSLHRLCERILGLSVQEGEGGHCSIEDAYATMRLFHLKLSEGGQYGCVPLGWKRELKEIMDKVEAKKENVDKSGVDENVNCTICNKSMKMICTDANCHCRKLKKIIKCQECMNNSGCKDQLPPHLEAVHLKERIAAIDSFKMAMEMVLKSREKSLAVFEEEEREKCEKKLNKHTGLPAFRQRGVLYLQGRKQDCMLCNDIDSQRNSVEHFHVVNDKKRMDYLISDHFDHPFRVNECEISNLQEQRTVDQQMCSIIDRFPPRTMFNICFINGEKSQFLFALSGQDRKPPPFRKMR</sequence>
<keyword evidence="4" id="KW-0732">Signal</keyword>
<evidence type="ECO:0000313" key="7">
    <source>
        <dbReference type="Proteomes" id="UP000054776"/>
    </source>
</evidence>
<dbReference type="eggNOG" id="KOG2248">
    <property type="taxonomic scope" value="Eukaryota"/>
</dbReference>
<dbReference type="GO" id="GO:0003676">
    <property type="term" value="F:nucleic acid binding"/>
    <property type="evidence" value="ECO:0007669"/>
    <property type="project" value="InterPro"/>
</dbReference>
<evidence type="ECO:0000256" key="3">
    <source>
        <dbReference type="ARBA" id="ARBA00022839"/>
    </source>
</evidence>
<dbReference type="InterPro" id="IPR013520">
    <property type="entry name" value="Ribonucl_H"/>
</dbReference>
<feature type="chain" id="PRO_5006874820" evidence="4">
    <location>
        <begin position="24"/>
        <end position="607"/>
    </location>
</feature>
<dbReference type="CDD" id="cd06145">
    <property type="entry name" value="REX1_like"/>
    <property type="match status" value="1"/>
</dbReference>
<keyword evidence="1" id="KW-0540">Nuclease</keyword>
<dbReference type="SUPFAM" id="SSF53098">
    <property type="entry name" value="Ribonuclease H-like"/>
    <property type="match status" value="1"/>
</dbReference>
<dbReference type="InParanoid" id="A0A0V1B1A9"/>
<proteinExistence type="predicted"/>
<dbReference type="InterPro" id="IPR036397">
    <property type="entry name" value="RNaseH_sf"/>
</dbReference>
<dbReference type="EMBL" id="JYDH01000131">
    <property type="protein sequence ID" value="KRY30827.1"/>
    <property type="molecule type" value="Genomic_DNA"/>
</dbReference>
<evidence type="ECO:0000256" key="4">
    <source>
        <dbReference type="SAM" id="SignalP"/>
    </source>
</evidence>
<dbReference type="InterPro" id="IPR047021">
    <property type="entry name" value="REXO1/3/4-like"/>
</dbReference>
<comment type="caution">
    <text evidence="6">The sequence shown here is derived from an EMBL/GenBank/DDBJ whole genome shotgun (WGS) entry which is preliminary data.</text>
</comment>
<dbReference type="InterPro" id="IPR012337">
    <property type="entry name" value="RNaseH-like_sf"/>
</dbReference>